<organism evidence="3 4">
    <name type="scientific">Cimex lectularius</name>
    <name type="common">Bed bug</name>
    <name type="synonym">Acanthia lectularia</name>
    <dbReference type="NCBI Taxonomy" id="79782"/>
    <lineage>
        <taxon>Eukaryota</taxon>
        <taxon>Metazoa</taxon>
        <taxon>Ecdysozoa</taxon>
        <taxon>Arthropoda</taxon>
        <taxon>Hexapoda</taxon>
        <taxon>Insecta</taxon>
        <taxon>Pterygota</taxon>
        <taxon>Neoptera</taxon>
        <taxon>Paraneoptera</taxon>
        <taxon>Hemiptera</taxon>
        <taxon>Heteroptera</taxon>
        <taxon>Panheteroptera</taxon>
        <taxon>Cimicomorpha</taxon>
        <taxon>Cimicidae</taxon>
        <taxon>Cimex</taxon>
    </lineage>
</organism>
<dbReference type="EnsemblMetazoa" id="XM_024226873.1">
    <property type="protein sequence ID" value="XP_024082641.1"/>
    <property type="gene ID" value="LOC106661473"/>
</dbReference>
<proteinExistence type="predicted"/>
<evidence type="ECO:0000313" key="4">
    <source>
        <dbReference type="Proteomes" id="UP000494040"/>
    </source>
</evidence>
<dbReference type="OMA" id="CHTERVE"/>
<evidence type="ECO:0000256" key="1">
    <source>
        <dbReference type="SAM" id="Coils"/>
    </source>
</evidence>
<evidence type="ECO:0000313" key="3">
    <source>
        <dbReference type="EnsemblMetazoa" id="XP_024082641.1"/>
    </source>
</evidence>
<feature type="coiled-coil region" evidence="1">
    <location>
        <begin position="193"/>
        <end position="351"/>
    </location>
</feature>
<feature type="coiled-coil region" evidence="1">
    <location>
        <begin position="516"/>
        <end position="571"/>
    </location>
</feature>
<dbReference type="Gene3D" id="1.10.287.1490">
    <property type="match status" value="1"/>
</dbReference>
<feature type="region of interest" description="Disordered" evidence="2">
    <location>
        <begin position="1617"/>
        <end position="1708"/>
    </location>
</feature>
<keyword evidence="1" id="KW-0175">Coiled coil</keyword>
<feature type="coiled-coil region" evidence="1">
    <location>
        <begin position="962"/>
        <end position="1157"/>
    </location>
</feature>
<dbReference type="OrthoDB" id="2436455at2759"/>
<sequence length="1708" mass="196653">MKITSRPETQFVENGTLLTTAQKIARLHFADKLDITAHQLSQVADLVKFNFFVKLAAKLNDDSKVLNPKKLINNDDAVLFLKCRYPSLANHIVVLSEEEDVVFVATVFMLECCLYNHQDWLEPNMYSLSEEEQCLIKSLLEKFLHVSAKSLSREYVMSQLVVLSQNDDHALTSTPVSHIKKTESTSSRKSSRLKKLRAQVTFLTSVQSELQDELESAKEIISDLKKSLHKKDDEIKLLKQKKNISPIKVASPKQPVHCHKCVLKESKLERIEVEKRELSEEILQLEQDKLSLQKKLSEAKENIQASYAECLQTKAQMHEFEEQVLKLSTENKNLLRMYNDQEELLLEMKDKDNNQITVNCSVEDYPGDNMGQVIEIQLQELKDQYQGELKCKELEIASLRGQLDDNLHKLNVELSSLKKEMDILQNEKDTETSKLKGCINEKDNFIFGLNERITYLEKELNESIEECVNLSNQLSQKDEDIRIQKEKVVTLTHKLDKNSEIISSLSKEIKSIKSNMTIVEGNLDAKNKQADNLQKELSKKQVLINNFEEQVASLKNKLLEHEEKGVKLNNKVKTLTKDIQSKLTEQNRLMDVISEKDICISGIKEKISNLEAELGRSKVECSEMIHKLSQKEVDIQVKGKEVCSLQKQLSQKVRYTSELKELVSLLSEKLEEKTKCVEKLNSEIIMLNENIEIKEKKIADCISQNNKLCHTLEEEVSSLKNKLETKCQEVELLKSEDELVKKELDKTKQDRDSNIKKVSELDKLLCLKNTEISALKKSSSSLQKEIEELCYKTHCLNNKNDEFETSLLEKNKEIELLKERIELRETDISHLEGETFSLKKELTVKCDDFDNLKTEIISLKENLKQKESQLVKNEEDYNQFMETTFEKINNHVKLEENIFVLIDELNQHINNIIKIDTKEENKISEQIEQVFEEMSVKDSDNCMLTDNVSSLKKNVKDILHRFIHLTNESEILKQEIKEKETKMTEYKEEIVNLHNKLQSVSSNLQKEISSLKNELEVKCEDITNLTSEMHILKKDSELDKKTYINMCELSEEIKQKNFKLENEVEAKKMEVEMLKVQLSVKSEDLTCLKKEIGSLINEIKCLKNELLDSDKKSNDYQQIKCDLILQEKEINNLKELLAKKEESLSELKVENSTLIEELRIVKLDNKTLNHCLAEEKASYLAELNTLKKSKTEETSKLLNCILEKNKQIDELKVCAEELSELKLELTRLEGSLKEQSVESKSKIENLTEDKAKLQTILEEQGVELNSYSERIDRQLKDIEARNECIADLKYQLHVLSERNAEFDKSISAKMNDIEKYKKENEMLKAAATKANEMSQTLQKEVESMLTAKNEKERQLTSKLQSLQGENASLNGKLQKLETYITGVHENLRKEYEEKLAKLKEKMKALYTTKLEEIHSINPRLESEVFKNEVKKLRDRIVLLEQKNRELSDELLIKQEENRSMLASRVFAVPQPPPRYSLGINSPVYKSSSMGNLADLRKGIDNLGQDISFTESLGSRRSSIRGLPRGIGKMFLSTGKVFPAAEEDGEVFDNRCLSDLKAGVCSFPSDTDRLSILQQRNSMCLPHLKSSYPVETQFFNPHAFQESDIKHGNTDLPVCLKQKQKQTSYKKPGPPTPTKTAAQQQKNKSHGPPTPCKSQTQKVDDRKALRPQNKPPTAWEIPASTPVRSVKKSTPRKIKEFLTRRRKDENSSP</sequence>
<feature type="coiled-coil region" evidence="1">
    <location>
        <begin position="800"/>
        <end position="883"/>
    </location>
</feature>
<reference evidence="3" key="1">
    <citation type="submission" date="2022-01" db="UniProtKB">
        <authorList>
            <consortium name="EnsemblMetazoa"/>
        </authorList>
    </citation>
    <scope>IDENTIFICATION</scope>
</reference>
<feature type="coiled-coil region" evidence="1">
    <location>
        <begin position="1204"/>
        <end position="1263"/>
    </location>
</feature>
<dbReference type="RefSeq" id="XP_024082641.1">
    <property type="nucleotide sequence ID" value="XM_024226873.1"/>
</dbReference>
<keyword evidence="4" id="KW-1185">Reference proteome</keyword>
<name>A0A8I6STG6_CIMLE</name>
<accession>A0A8I6STG6</accession>
<feature type="coiled-coil region" evidence="1">
    <location>
        <begin position="382"/>
        <end position="480"/>
    </location>
</feature>
<dbReference type="PANTHER" id="PTHR23159">
    <property type="entry name" value="CENTROSOMAL PROTEIN 2"/>
    <property type="match status" value="1"/>
</dbReference>
<dbReference type="PANTHER" id="PTHR23159:SF31">
    <property type="entry name" value="CENTROSOME-ASSOCIATED PROTEIN CEP250 ISOFORM X1"/>
    <property type="match status" value="1"/>
</dbReference>
<feature type="compositionally biased region" description="Basic and acidic residues" evidence="2">
    <location>
        <begin position="1692"/>
        <end position="1708"/>
    </location>
</feature>
<feature type="coiled-coil region" evidence="1">
    <location>
        <begin position="1306"/>
        <end position="1456"/>
    </location>
</feature>
<feature type="coiled-coil region" evidence="1">
    <location>
        <begin position="670"/>
        <end position="736"/>
    </location>
</feature>
<dbReference type="Proteomes" id="UP000494040">
    <property type="component" value="Unassembled WGS sequence"/>
</dbReference>
<dbReference type="GeneID" id="106661473"/>
<evidence type="ECO:0000256" key="2">
    <source>
        <dbReference type="SAM" id="MobiDB-lite"/>
    </source>
</evidence>
<protein>
    <submittedName>
        <fullName evidence="3">Uncharacterized protein</fullName>
    </submittedName>
</protein>